<comment type="caution">
    <text evidence="1">The sequence shown here is derived from an EMBL/GenBank/DDBJ whole genome shotgun (WGS) entry which is preliminary data.</text>
</comment>
<sequence length="92" mass="10477">MSQSNISNEEMLARIVRFESLEERGIPLMFIDSILPGHQRMNYALIGDTASENPEFEPFLTQPHRFQIGMVKAPPGNGPAYHTHDYIEAFMP</sequence>
<proteinExistence type="predicted"/>
<accession>X0V100</accession>
<name>X0V100_9ZZZZ</name>
<dbReference type="EMBL" id="BARS01022977">
    <property type="protein sequence ID" value="GAG06198.1"/>
    <property type="molecule type" value="Genomic_DNA"/>
</dbReference>
<evidence type="ECO:0008006" key="2">
    <source>
        <dbReference type="Google" id="ProtNLM"/>
    </source>
</evidence>
<feature type="non-terminal residue" evidence="1">
    <location>
        <position position="92"/>
    </location>
</feature>
<gene>
    <name evidence="1" type="ORF">S01H1_36652</name>
</gene>
<evidence type="ECO:0000313" key="1">
    <source>
        <dbReference type="EMBL" id="GAG06198.1"/>
    </source>
</evidence>
<dbReference type="AlphaFoldDB" id="X0V100"/>
<protein>
    <recommendedName>
        <fullName evidence="2">Cupin 2 conserved barrel domain-containing protein</fullName>
    </recommendedName>
</protein>
<reference evidence="1" key="1">
    <citation type="journal article" date="2014" name="Front. Microbiol.">
        <title>High frequency of phylogenetically diverse reductive dehalogenase-homologous genes in deep subseafloor sedimentary metagenomes.</title>
        <authorList>
            <person name="Kawai M."/>
            <person name="Futagami T."/>
            <person name="Toyoda A."/>
            <person name="Takaki Y."/>
            <person name="Nishi S."/>
            <person name="Hori S."/>
            <person name="Arai W."/>
            <person name="Tsubouchi T."/>
            <person name="Morono Y."/>
            <person name="Uchiyama I."/>
            <person name="Ito T."/>
            <person name="Fujiyama A."/>
            <person name="Inagaki F."/>
            <person name="Takami H."/>
        </authorList>
    </citation>
    <scope>NUCLEOTIDE SEQUENCE</scope>
    <source>
        <strain evidence="1">Expedition CK06-06</strain>
    </source>
</reference>
<organism evidence="1">
    <name type="scientific">marine sediment metagenome</name>
    <dbReference type="NCBI Taxonomy" id="412755"/>
    <lineage>
        <taxon>unclassified sequences</taxon>
        <taxon>metagenomes</taxon>
        <taxon>ecological metagenomes</taxon>
    </lineage>
</organism>